<proteinExistence type="predicted"/>
<protein>
    <submittedName>
        <fullName evidence="1">Uncharacterized protein</fullName>
    </submittedName>
</protein>
<sequence length="69" mass="7743">MPIKNDEFYFDLAYTENPLSKKCTSMSSGCCHSALIFYISKKNVLAVNANLLNQQIHADLYDSVGESHL</sequence>
<organism evidence="1 2">
    <name type="scientific">Acinetobacter suaedae</name>
    <dbReference type="NCBI Taxonomy" id="2609668"/>
    <lineage>
        <taxon>Bacteria</taxon>
        <taxon>Pseudomonadati</taxon>
        <taxon>Pseudomonadota</taxon>
        <taxon>Gammaproteobacteria</taxon>
        <taxon>Moraxellales</taxon>
        <taxon>Moraxellaceae</taxon>
        <taxon>Acinetobacter</taxon>
    </lineage>
</organism>
<evidence type="ECO:0000313" key="2">
    <source>
        <dbReference type="Proteomes" id="UP000325177"/>
    </source>
</evidence>
<gene>
    <name evidence="1" type="ORF">F2A31_14670</name>
</gene>
<reference evidence="1 2" key="1">
    <citation type="submission" date="2019-09" db="EMBL/GenBank/DDBJ databases">
        <title>Acinetobacter sp. C16S1 isolated from saline soil.</title>
        <authorList>
            <person name="Xu L."/>
            <person name="Sun J.-Q."/>
        </authorList>
    </citation>
    <scope>NUCLEOTIDE SEQUENCE [LARGE SCALE GENOMIC DNA]</scope>
    <source>
        <strain evidence="1 2">C16S1</strain>
    </source>
</reference>
<accession>A0A5P1UYJ9</accession>
<keyword evidence="2" id="KW-1185">Reference proteome</keyword>
<evidence type="ECO:0000313" key="1">
    <source>
        <dbReference type="EMBL" id="QER41183.1"/>
    </source>
</evidence>
<dbReference type="EMBL" id="CP043909">
    <property type="protein sequence ID" value="QER41183.1"/>
    <property type="molecule type" value="Genomic_DNA"/>
</dbReference>
<name>A0A5P1UYJ9_9GAMM</name>
<dbReference type="KEGG" id="asue:F2A31_14670"/>
<dbReference type="Proteomes" id="UP000325177">
    <property type="component" value="Chromosome"/>
</dbReference>
<dbReference type="AlphaFoldDB" id="A0A5P1UYJ9"/>